<dbReference type="Proteomes" id="UP000006671">
    <property type="component" value="Unassembled WGS sequence"/>
</dbReference>
<dbReference type="VEuPathDB" id="AmoebaDB:NAEGRDRAFT_81815"/>
<feature type="compositionally biased region" description="Low complexity" evidence="1">
    <location>
        <begin position="791"/>
        <end position="800"/>
    </location>
</feature>
<dbReference type="OrthoDB" id="10359319at2759"/>
<evidence type="ECO:0000313" key="3">
    <source>
        <dbReference type="Proteomes" id="UP000006671"/>
    </source>
</evidence>
<dbReference type="PANTHER" id="PTHR23159">
    <property type="entry name" value="CENTROSOMAL PROTEIN 2"/>
    <property type="match status" value="1"/>
</dbReference>
<dbReference type="GeneID" id="8857704"/>
<name>D2VZD7_NAEGR</name>
<sequence>MVEKQSFDLPVFCAITGKLLSNSANQLENKSSNQYGTFVLKNQIKNCYYFYDPSISIESVNDLFNRFEKKTLNNLPNDVDDMQDTKGRVFIKASHLKHAVQVLDEVFNQCSELYNNISHRKDAMHTCLNNLLDQKLGDLSDSSKKELEEIGEEFREFQKKFSSADDIIQLMRSTKDNALLKVTNEDEQKIKEKYEVVIECLKIEKYILKAVKSSEEKVQTIQKSEESEKLLHLYESIVEVWEKIETWTPLKEQIVETIGKTSSVSGELPLSNFEITLDTLIEKAHIKYNLLQNSMNELMGYCIDCNIPLSSLMKELNTLNLTIETCLHSVNTYKEGVNLLRRLRFLSTLPNLYQISMHEVVRRKQQFKAQKLENDTMNTVEQIIWINCQLENEKREEFEEQVRRLAPDPKYIKELNKLVPGLIGERVSSKVLVSRVQQFMTSMLRSVDSGLPDITKLEDIEFFVSSPNTEKNNALGDTVIIDNDFTQSMLASTMTRSTLITHVVNKLPEVNRHIDEQLEHIKQLETPPKEEVVVEETPIQKKHQEISEFYSGLMAAAANIPTCIKTKGREVELEAEILKLRNELDSHRNLFESLKYQLKEEQRSYQEQLNSKTIAYNKIEKDYELLKSKYQEMDKQMSTLSIKLIDQDQKMREIREKANSAETLSLELDQARKELQSMKDLRIKQGNDEVRHLATLNDQLQQAVKQLQTKLTSTEEQAAQSKKMFNKKIEELQASIDNSSETSVIQLKVIATLKDSLESEKKKLKKAEQDKATLKTELEKLKEQIMKEQSSKTSSSGSSSNKQEISIGDSAQFSPVKIGGKIYWQAATRTNKYFLSPETIEALQSYYQDNFQNQHTLVVNVIELNAVNSMNEQENPYQFNFPHSLVTGYIL</sequence>
<gene>
    <name evidence="2" type="ORF">NAEGRDRAFT_81815</name>
</gene>
<proteinExistence type="predicted"/>
<evidence type="ECO:0000256" key="1">
    <source>
        <dbReference type="SAM" id="MobiDB-lite"/>
    </source>
</evidence>
<dbReference type="EMBL" id="GG738914">
    <property type="protein sequence ID" value="EFC37774.1"/>
    <property type="molecule type" value="Genomic_DNA"/>
</dbReference>
<dbReference type="AlphaFoldDB" id="D2VZD7"/>
<dbReference type="RefSeq" id="XP_002670518.1">
    <property type="nucleotide sequence ID" value="XM_002670472.1"/>
</dbReference>
<reference evidence="2 3" key="1">
    <citation type="journal article" date="2010" name="Cell">
        <title>The genome of Naegleria gruberi illuminates early eukaryotic versatility.</title>
        <authorList>
            <person name="Fritz-Laylin L.K."/>
            <person name="Prochnik S.E."/>
            <person name="Ginger M.L."/>
            <person name="Dacks J.B."/>
            <person name="Carpenter M.L."/>
            <person name="Field M.C."/>
            <person name="Kuo A."/>
            <person name="Paredez A."/>
            <person name="Chapman J."/>
            <person name="Pham J."/>
            <person name="Shu S."/>
            <person name="Neupane R."/>
            <person name="Cipriano M."/>
            <person name="Mancuso J."/>
            <person name="Tu H."/>
            <person name="Salamov A."/>
            <person name="Lindquist E."/>
            <person name="Shapiro H."/>
            <person name="Lucas S."/>
            <person name="Grigoriev I.V."/>
            <person name="Cande W.Z."/>
            <person name="Fulton C."/>
            <person name="Rokhsar D.S."/>
            <person name="Dawson S.C."/>
        </authorList>
    </citation>
    <scope>NUCLEOTIDE SEQUENCE [LARGE SCALE GENOMIC DNA]</scope>
    <source>
        <strain evidence="2 3">NEG-M</strain>
    </source>
</reference>
<keyword evidence="3" id="KW-1185">Reference proteome</keyword>
<feature type="region of interest" description="Disordered" evidence="1">
    <location>
        <begin position="784"/>
        <end position="806"/>
    </location>
</feature>
<protein>
    <submittedName>
        <fullName evidence="2">Predicted protein</fullName>
    </submittedName>
</protein>
<dbReference type="KEGG" id="ngr:NAEGRDRAFT_81815"/>
<accession>D2VZD7</accession>
<dbReference type="InParanoid" id="D2VZD7"/>
<dbReference type="PANTHER" id="PTHR23159:SF31">
    <property type="entry name" value="CENTROSOME-ASSOCIATED PROTEIN CEP250 ISOFORM X1"/>
    <property type="match status" value="1"/>
</dbReference>
<evidence type="ECO:0000313" key="2">
    <source>
        <dbReference type="EMBL" id="EFC37774.1"/>
    </source>
</evidence>
<organism evidence="3">
    <name type="scientific">Naegleria gruberi</name>
    <name type="common">Amoeba</name>
    <dbReference type="NCBI Taxonomy" id="5762"/>
    <lineage>
        <taxon>Eukaryota</taxon>
        <taxon>Discoba</taxon>
        <taxon>Heterolobosea</taxon>
        <taxon>Tetramitia</taxon>
        <taxon>Eutetramitia</taxon>
        <taxon>Vahlkampfiidae</taxon>
        <taxon>Naegleria</taxon>
    </lineage>
</organism>